<dbReference type="PANTHER" id="PTHR12110">
    <property type="entry name" value="HYDROXYPYRUVATE ISOMERASE"/>
    <property type="match status" value="1"/>
</dbReference>
<reference evidence="2 3" key="1">
    <citation type="submission" date="2021-10" db="EMBL/GenBank/DDBJ databases">
        <title>Anaerobic single-cell dispensing facilitates the cultivation of human gut bacteria.</title>
        <authorList>
            <person name="Afrizal A."/>
        </authorList>
    </citation>
    <scope>NUCLEOTIDE SEQUENCE [LARGE SCALE GENOMIC DNA]</scope>
    <source>
        <strain evidence="2 3">CLA-AA-H244</strain>
    </source>
</reference>
<dbReference type="AlphaFoldDB" id="A0AAE3DMP1"/>
<evidence type="ECO:0000259" key="1">
    <source>
        <dbReference type="Pfam" id="PF01261"/>
    </source>
</evidence>
<dbReference type="InterPro" id="IPR036237">
    <property type="entry name" value="Xyl_isomerase-like_sf"/>
</dbReference>
<dbReference type="PANTHER" id="PTHR12110:SF21">
    <property type="entry name" value="XYLOSE ISOMERASE-LIKE TIM BARREL DOMAIN-CONTAINING PROTEIN"/>
    <property type="match status" value="1"/>
</dbReference>
<dbReference type="InterPro" id="IPR013022">
    <property type="entry name" value="Xyl_isomerase-like_TIM-brl"/>
</dbReference>
<dbReference type="RefSeq" id="WP_308728246.1">
    <property type="nucleotide sequence ID" value="NZ_JAJEQF010000018.1"/>
</dbReference>
<dbReference type="Pfam" id="PF01261">
    <property type="entry name" value="AP_endonuc_2"/>
    <property type="match status" value="1"/>
</dbReference>
<accession>A0AAE3DMP1</accession>
<evidence type="ECO:0000313" key="3">
    <source>
        <dbReference type="Proteomes" id="UP001199355"/>
    </source>
</evidence>
<sequence>MKISTEIASAAALVGEEKAVEYTAKAGFDAWDFSMFDMCKYDWSAGCFLPNDNPLASDNYLAFARRLKQIGLDNGILCNQSHAPFPSRGPIIPYLKRALECTAEAGGKICIIHPDNYLSAQENAEMYFDLLPFAKECGVKIATENMWGWDKEKDQSSFAACATSASFNEHLDVVNDDFFVACLDIGHAEMRGSGEGAANMIRALGNRLQALHIHDNDCWHDSHQIPFSMSIDFDAVVKALKDINYSGYFTLEASSYLEAFTPETTQKGLCDLAASAKRLSDMFEAL</sequence>
<organism evidence="2 3">
    <name type="scientific">Gallintestinimicrobium propionicum</name>
    <dbReference type="NCBI Taxonomy" id="2981770"/>
    <lineage>
        <taxon>Bacteria</taxon>
        <taxon>Bacillati</taxon>
        <taxon>Bacillota</taxon>
        <taxon>Clostridia</taxon>
        <taxon>Lachnospirales</taxon>
        <taxon>Lachnospiraceae</taxon>
        <taxon>Gallintestinimicrobium</taxon>
    </lineage>
</organism>
<gene>
    <name evidence="2" type="ORF">LKD45_08370</name>
</gene>
<feature type="domain" description="Xylose isomerase-like TIM barrel" evidence="1">
    <location>
        <begin position="21"/>
        <end position="256"/>
    </location>
</feature>
<protein>
    <submittedName>
        <fullName evidence="2">Sugar phosphate isomerase/epimerase</fullName>
    </submittedName>
</protein>
<keyword evidence="3" id="KW-1185">Reference proteome</keyword>
<dbReference type="Gene3D" id="3.20.20.150">
    <property type="entry name" value="Divalent-metal-dependent TIM barrel enzymes"/>
    <property type="match status" value="1"/>
</dbReference>
<dbReference type="Proteomes" id="UP001199355">
    <property type="component" value="Unassembled WGS sequence"/>
</dbReference>
<comment type="caution">
    <text evidence="2">The sequence shown here is derived from an EMBL/GenBank/DDBJ whole genome shotgun (WGS) entry which is preliminary data.</text>
</comment>
<proteinExistence type="predicted"/>
<dbReference type="SUPFAM" id="SSF51658">
    <property type="entry name" value="Xylose isomerase-like"/>
    <property type="match status" value="1"/>
</dbReference>
<dbReference type="EMBL" id="JAJEQF010000018">
    <property type="protein sequence ID" value="MCC2167704.1"/>
    <property type="molecule type" value="Genomic_DNA"/>
</dbReference>
<dbReference type="InterPro" id="IPR050312">
    <property type="entry name" value="IolE/XylAMocC-like"/>
</dbReference>
<evidence type="ECO:0000313" key="2">
    <source>
        <dbReference type="EMBL" id="MCC2167704.1"/>
    </source>
</evidence>
<name>A0AAE3DMP1_9FIRM</name>
<keyword evidence="2" id="KW-0413">Isomerase</keyword>
<dbReference type="GO" id="GO:0016853">
    <property type="term" value="F:isomerase activity"/>
    <property type="evidence" value="ECO:0007669"/>
    <property type="project" value="UniProtKB-KW"/>
</dbReference>